<evidence type="ECO:0000256" key="2">
    <source>
        <dbReference type="ARBA" id="ARBA00022737"/>
    </source>
</evidence>
<dbReference type="eggNOG" id="COG1044">
    <property type="taxonomic scope" value="Bacteria"/>
</dbReference>
<dbReference type="AlphaFoldDB" id="H2J858"/>
<keyword evidence="4" id="KW-1185">Reference proteome</keyword>
<organism evidence="3 4">
    <name type="scientific">Marinitoga piezophila (strain DSM 14283 / JCM 11233 / KA3)</name>
    <dbReference type="NCBI Taxonomy" id="443254"/>
    <lineage>
        <taxon>Bacteria</taxon>
        <taxon>Thermotogati</taxon>
        <taxon>Thermotogota</taxon>
        <taxon>Thermotogae</taxon>
        <taxon>Petrotogales</taxon>
        <taxon>Petrotogaceae</taxon>
        <taxon>Marinitoga</taxon>
    </lineage>
</organism>
<dbReference type="CDD" id="cd03358">
    <property type="entry name" value="LbH_WxcM_N_like"/>
    <property type="match status" value="1"/>
</dbReference>
<accession>H2J858</accession>
<dbReference type="PANTHER" id="PTHR43300">
    <property type="entry name" value="ACETYLTRANSFERASE"/>
    <property type="match status" value="1"/>
</dbReference>
<keyword evidence="2" id="KW-0677">Repeat</keyword>
<evidence type="ECO:0000256" key="1">
    <source>
        <dbReference type="ARBA" id="ARBA00022679"/>
    </source>
</evidence>
<dbReference type="InterPro" id="IPR001451">
    <property type="entry name" value="Hexapep"/>
</dbReference>
<name>H2J858_MARPK</name>
<keyword evidence="3" id="KW-0012">Acyltransferase</keyword>
<keyword evidence="1 3" id="KW-0808">Transferase</keyword>
<dbReference type="PANTHER" id="PTHR43300:SF4">
    <property type="entry name" value="ACYL-[ACYL-CARRIER-PROTEIN]--UDP-N-ACETYLGLUCOSAMINE O-ACYLTRANSFERASE"/>
    <property type="match status" value="1"/>
</dbReference>
<dbReference type="GO" id="GO:0016746">
    <property type="term" value="F:acyltransferase activity"/>
    <property type="evidence" value="ECO:0007669"/>
    <property type="project" value="UniProtKB-KW"/>
</dbReference>
<dbReference type="Pfam" id="PF00132">
    <property type="entry name" value="Hexapep"/>
    <property type="match status" value="2"/>
</dbReference>
<dbReference type="InterPro" id="IPR011004">
    <property type="entry name" value="Trimer_LpxA-like_sf"/>
</dbReference>
<dbReference type="SUPFAM" id="SSF51161">
    <property type="entry name" value="Trimeric LpxA-like enzymes"/>
    <property type="match status" value="1"/>
</dbReference>
<dbReference type="PROSITE" id="PS00101">
    <property type="entry name" value="HEXAPEP_TRANSFERASES"/>
    <property type="match status" value="1"/>
</dbReference>
<dbReference type="InterPro" id="IPR018357">
    <property type="entry name" value="Hexapep_transf_CS"/>
</dbReference>
<dbReference type="STRING" id="443254.Marpi_1138"/>
<sequence length="249" mass="27128">MISEYAKIHDTVKLGHNIEIEENVVIEEGAIIGNNVVIKKDTIIKKGCVIADNTVLGKKPFKASASAVTIEKELPPLELGEYVTIGANCVIYRGAKLSNFVFVGDLASIREDVEIGEYTIIGRGVAVENQTKIGKRVKIETNAYITALSTIEDYCFVAPEVTFTNDNFLGRTEERKKYFKGATLKKGARIGANSTILPGITIGEDALVAAGSVVTKDVPSKKIVLGSPVKVYKDVPEEQLLENQSYYNE</sequence>
<dbReference type="OrthoDB" id="9782926at2"/>
<reference evidence="4" key="2">
    <citation type="submission" date="2012-01" db="EMBL/GenBank/DDBJ databases">
        <title>Complete sequence of chromosome of Marinitoga piezophila KA3.</title>
        <authorList>
            <person name="Lucas S."/>
            <person name="Han J."/>
            <person name="Lapidus A."/>
            <person name="Cheng J.-F."/>
            <person name="Goodwin L."/>
            <person name="Pitluck S."/>
            <person name="Peters L."/>
            <person name="Mikhailova N."/>
            <person name="Teshima H."/>
            <person name="Detter J.C."/>
            <person name="Han C."/>
            <person name="Tapia R."/>
            <person name="Land M."/>
            <person name="Hauser L."/>
            <person name="Kyrpides N."/>
            <person name="Ivanova N."/>
            <person name="Pagani I."/>
            <person name="Jebbar M."/>
            <person name="Vannier P."/>
            <person name="Oger P."/>
            <person name="Cario A."/>
            <person name="Bartlett D."/>
            <person name="Noll K.M."/>
            <person name="Woyke T."/>
        </authorList>
    </citation>
    <scope>NUCLEOTIDE SEQUENCE [LARGE SCALE GENOMIC DNA]</scope>
    <source>
        <strain evidence="4">DSM 14283 / JCM 11233 / KA3</strain>
    </source>
</reference>
<gene>
    <name evidence="3" type="ordered locus">Marpi_1138</name>
</gene>
<dbReference type="KEGG" id="mpz:Marpi_1138"/>
<proteinExistence type="predicted"/>
<dbReference type="InterPro" id="IPR050179">
    <property type="entry name" value="Trans_hexapeptide_repeat"/>
</dbReference>
<protein>
    <submittedName>
        <fullName evidence="3">UDP-3-O-(3-hydroxymyristoyl) glucosamine N-acyltransferase</fullName>
    </submittedName>
</protein>
<reference evidence="3 4" key="1">
    <citation type="journal article" date="2012" name="J. Bacteriol.">
        <title>Complete Genome Sequence of the Thermophilic, Piezophilic, Heterotrophic Bacterium Marinitoga piezophila KA3.</title>
        <authorList>
            <person name="Lucas S."/>
            <person name="Han J."/>
            <person name="Lapidus A."/>
            <person name="Cheng J.F."/>
            <person name="Goodwin L.A."/>
            <person name="Pitluck S."/>
            <person name="Peters L."/>
            <person name="Mikhailova N."/>
            <person name="Teshima H."/>
            <person name="Detter J.C."/>
            <person name="Han C."/>
            <person name="Tapia R."/>
            <person name="Land M."/>
            <person name="Hauser L."/>
            <person name="Kyrpides N.C."/>
            <person name="Ivanova N."/>
            <person name="Pagani I."/>
            <person name="Vannier P."/>
            <person name="Oger P."/>
            <person name="Bartlett D.H."/>
            <person name="Noll K.M."/>
            <person name="Woyke T."/>
            <person name="Jebbar M."/>
        </authorList>
    </citation>
    <scope>NUCLEOTIDE SEQUENCE [LARGE SCALE GENOMIC DNA]</scope>
    <source>
        <strain evidence="4">DSM 14283 / JCM 11233 / KA3</strain>
    </source>
</reference>
<dbReference type="HOGENOM" id="CLU_051638_9_0_0"/>
<dbReference type="RefSeq" id="WP_014296621.1">
    <property type="nucleotide sequence ID" value="NC_016751.1"/>
</dbReference>
<evidence type="ECO:0000313" key="4">
    <source>
        <dbReference type="Proteomes" id="UP000007161"/>
    </source>
</evidence>
<dbReference type="Gene3D" id="2.160.10.10">
    <property type="entry name" value="Hexapeptide repeat proteins"/>
    <property type="match status" value="1"/>
</dbReference>
<evidence type="ECO:0000313" key="3">
    <source>
        <dbReference type="EMBL" id="AEX85549.1"/>
    </source>
</evidence>
<dbReference type="EMBL" id="CP003257">
    <property type="protein sequence ID" value="AEX85549.1"/>
    <property type="molecule type" value="Genomic_DNA"/>
</dbReference>
<dbReference type="Proteomes" id="UP000007161">
    <property type="component" value="Chromosome"/>
</dbReference>